<gene>
    <name evidence="1" type="ORF">UFOPK3925_01010</name>
</gene>
<accession>A0A6J5ZJZ9</accession>
<protein>
    <submittedName>
        <fullName evidence="1">Unannotated protein</fullName>
    </submittedName>
</protein>
<dbReference type="EMBL" id="CAESAD010000006">
    <property type="protein sequence ID" value="CAB4341237.1"/>
    <property type="molecule type" value="Genomic_DNA"/>
</dbReference>
<dbReference type="AntiFam" id="ANF00225">
    <property type="entry name" value="Shadow ORF (opposite tuf)"/>
</dbReference>
<proteinExistence type="predicted"/>
<organism evidence="1">
    <name type="scientific">freshwater metagenome</name>
    <dbReference type="NCBI Taxonomy" id="449393"/>
    <lineage>
        <taxon>unclassified sequences</taxon>
        <taxon>metagenomes</taxon>
        <taxon>ecological metagenomes</taxon>
    </lineage>
</organism>
<evidence type="ECO:0000313" key="1">
    <source>
        <dbReference type="EMBL" id="CAB4341237.1"/>
    </source>
</evidence>
<name>A0A6J5ZJZ9_9ZZZZ</name>
<sequence>MFLGLRHWAVSRCNYKNCTVHLCRAGDHVLDVVRVTWAVNVRIVTHFCLVLNVGDRNRDTALTLFRCLIDHVEWREWVYIWVSIVQHLSDGSSQRCLAVVDVTDGADVYVRFCPLKLRLCHGGSSWILVLSVRVTFTPAGFLFLLACGPLLAPCLRDNFCLDACGNLGVLRELHGVASTSLSTTTKISHIAEHF</sequence>
<dbReference type="AlphaFoldDB" id="A0A6J5ZJZ9"/>
<reference evidence="1" key="1">
    <citation type="submission" date="2020-05" db="EMBL/GenBank/DDBJ databases">
        <authorList>
            <person name="Chiriac C."/>
            <person name="Salcher M."/>
            <person name="Ghai R."/>
            <person name="Kavagutti S V."/>
        </authorList>
    </citation>
    <scope>NUCLEOTIDE SEQUENCE</scope>
</reference>